<name>A0ABS8J029_9BURK</name>
<keyword evidence="4" id="KW-1185">Reference proteome</keyword>
<dbReference type="Gene3D" id="2.40.160.10">
    <property type="entry name" value="Porin"/>
    <property type="match status" value="1"/>
</dbReference>
<dbReference type="Proteomes" id="UP001198701">
    <property type="component" value="Unassembled WGS sequence"/>
</dbReference>
<dbReference type="Pfam" id="PF13609">
    <property type="entry name" value="Porin_4"/>
    <property type="match status" value="1"/>
</dbReference>
<feature type="signal peptide" evidence="1">
    <location>
        <begin position="1"/>
        <end position="20"/>
    </location>
</feature>
<feature type="chain" id="PRO_5047409753" evidence="1">
    <location>
        <begin position="21"/>
        <end position="299"/>
    </location>
</feature>
<accession>A0ABS8J029</accession>
<gene>
    <name evidence="3" type="ORF">LMJ30_17920</name>
</gene>
<comment type="caution">
    <text evidence="3">The sequence shown here is derived from an EMBL/GenBank/DDBJ whole genome shotgun (WGS) entry which is preliminary data.</text>
</comment>
<proteinExistence type="predicted"/>
<dbReference type="InterPro" id="IPR023614">
    <property type="entry name" value="Porin_dom_sf"/>
</dbReference>
<reference evidence="3 4" key="1">
    <citation type="submission" date="2021-11" db="EMBL/GenBank/DDBJ databases">
        <authorList>
            <person name="Huq M.A."/>
        </authorList>
    </citation>
    <scope>NUCLEOTIDE SEQUENCE [LARGE SCALE GENOMIC DNA]</scope>
    <source>
        <strain evidence="3 4">MAHUQ-52</strain>
    </source>
</reference>
<protein>
    <submittedName>
        <fullName evidence="3">Porin</fullName>
    </submittedName>
</protein>
<evidence type="ECO:0000259" key="2">
    <source>
        <dbReference type="Pfam" id="PF13609"/>
    </source>
</evidence>
<dbReference type="SUPFAM" id="SSF56935">
    <property type="entry name" value="Porins"/>
    <property type="match status" value="1"/>
</dbReference>
<evidence type="ECO:0000313" key="3">
    <source>
        <dbReference type="EMBL" id="MCC6072814.1"/>
    </source>
</evidence>
<dbReference type="InterPro" id="IPR033900">
    <property type="entry name" value="Gram_neg_porin_domain"/>
</dbReference>
<sequence length="299" mass="31639">MKASCLVVAAFSACAGLAHAESPVAVFGLLETDAVADSVCTDCAPQIDSISVLNPYSFRYLSLLEVGEAFEGVSEAPFALGARREGKRITGSVQYYSRENDSVSQASRYGLIDSRGNASGNRAWGMSLGLERGGVTLRIAHQNKNVAKVIPNMSLGNNLSAKNSVIAANIKIGIAKAYAAYSASRGWGSSPLWNPDNPYGASLSATPSTDSRDKLVGIALPMGDTTFLASFIRKNDRDLANHDADQFALGATYAVSRRTDFYTTCSVTKIRNIAGQAIHSSVMPGSKNAAINVGMRHAF</sequence>
<keyword evidence="1" id="KW-0732">Signal</keyword>
<dbReference type="EMBL" id="JAJHPV010000020">
    <property type="protein sequence ID" value="MCC6072814.1"/>
    <property type="molecule type" value="Genomic_DNA"/>
</dbReference>
<dbReference type="RefSeq" id="WP_229433788.1">
    <property type="nucleotide sequence ID" value="NZ_JAJHPV010000020.1"/>
</dbReference>
<evidence type="ECO:0000256" key="1">
    <source>
        <dbReference type="SAM" id="SignalP"/>
    </source>
</evidence>
<evidence type="ECO:0000313" key="4">
    <source>
        <dbReference type="Proteomes" id="UP001198701"/>
    </source>
</evidence>
<organism evidence="3 4">
    <name type="scientific">Massilia agrisoli</name>
    <dbReference type="NCBI Taxonomy" id="2892444"/>
    <lineage>
        <taxon>Bacteria</taxon>
        <taxon>Pseudomonadati</taxon>
        <taxon>Pseudomonadota</taxon>
        <taxon>Betaproteobacteria</taxon>
        <taxon>Burkholderiales</taxon>
        <taxon>Oxalobacteraceae</taxon>
        <taxon>Telluria group</taxon>
        <taxon>Massilia</taxon>
    </lineage>
</organism>
<feature type="domain" description="Porin" evidence="2">
    <location>
        <begin position="86"/>
        <end position="265"/>
    </location>
</feature>